<dbReference type="EMBL" id="NKQU01000653">
    <property type="protein sequence ID" value="OZI83033.1"/>
    <property type="molecule type" value="Genomic_DNA"/>
</dbReference>
<gene>
    <name evidence="1" type="ORF">CFN58_33910</name>
</gene>
<proteinExistence type="predicted"/>
<name>A0A261WAW0_9PSED</name>
<protein>
    <submittedName>
        <fullName evidence="1">Uncharacterized protein</fullName>
    </submittedName>
</protein>
<organism evidence="1 2">
    <name type="scientific">Pseudomonas avellanae</name>
    <dbReference type="NCBI Taxonomy" id="46257"/>
    <lineage>
        <taxon>Bacteria</taxon>
        <taxon>Pseudomonadati</taxon>
        <taxon>Pseudomonadota</taxon>
        <taxon>Gammaproteobacteria</taxon>
        <taxon>Pseudomonadales</taxon>
        <taxon>Pseudomonadaceae</taxon>
        <taxon>Pseudomonas</taxon>
    </lineage>
</organism>
<accession>A0A261WAW0</accession>
<comment type="caution">
    <text evidence="1">The sequence shown here is derived from an EMBL/GenBank/DDBJ whole genome shotgun (WGS) entry which is preliminary data.</text>
</comment>
<sequence>MGLAAIALPTWFDSISDLLPQVGRGVGLGFGAGVSCLLYSPTLGNGECPPGGCYYNESTGSEPDPSFWK</sequence>
<reference evidence="2" key="1">
    <citation type="journal article" date="2016" name="Sci. Rep.">
        <title>Genome analysis of the kiwifruit canker pathogen Pseudomonas syringae pv. actinidiae biovar 5.</title>
        <authorList>
            <person name="Fujikawa T."/>
            <person name="Sawada H."/>
        </authorList>
    </citation>
    <scope>NUCLEOTIDE SEQUENCE [LARGE SCALE GENOMIC DNA]</scope>
    <source>
        <strain evidence="2">MAFF 212061</strain>
    </source>
</reference>
<dbReference type="Proteomes" id="UP000217163">
    <property type="component" value="Unassembled WGS sequence"/>
</dbReference>
<evidence type="ECO:0000313" key="2">
    <source>
        <dbReference type="Proteomes" id="UP000217163"/>
    </source>
</evidence>
<evidence type="ECO:0000313" key="1">
    <source>
        <dbReference type="EMBL" id="OZI83033.1"/>
    </source>
</evidence>
<dbReference type="AlphaFoldDB" id="A0A261WAW0"/>